<comment type="pathway">
    <text evidence="1">Cofactor biosynthesis; tetrahydrofolate biosynthesis; 2-amino-4-hydroxy-6-hydroxymethyl-7,8-dihydropteridine diphosphate from 7,8-dihydroneopterin triphosphate: step 4/4.</text>
</comment>
<evidence type="ECO:0000256" key="7">
    <source>
        <dbReference type="ARBA" id="ARBA00022777"/>
    </source>
</evidence>
<dbReference type="EMBL" id="CP010803">
    <property type="protein sequence ID" value="AJY46711.1"/>
    <property type="molecule type" value="Genomic_DNA"/>
</dbReference>
<dbReference type="PROSITE" id="PS00794">
    <property type="entry name" value="HPPK"/>
    <property type="match status" value="1"/>
</dbReference>
<gene>
    <name evidence="14" type="ORF">TM49_15165</name>
</gene>
<evidence type="ECO:0000313" key="14">
    <source>
        <dbReference type="EMBL" id="AJY46711.1"/>
    </source>
</evidence>
<evidence type="ECO:0000313" key="15">
    <source>
        <dbReference type="Proteomes" id="UP000032611"/>
    </source>
</evidence>
<evidence type="ECO:0000256" key="2">
    <source>
        <dbReference type="ARBA" id="ARBA00005810"/>
    </source>
</evidence>
<keyword evidence="5" id="KW-0808">Transferase</keyword>
<evidence type="ECO:0000259" key="13">
    <source>
        <dbReference type="PROSITE" id="PS00794"/>
    </source>
</evidence>
<evidence type="ECO:0000256" key="10">
    <source>
        <dbReference type="ARBA" id="ARBA00029409"/>
    </source>
</evidence>
<comment type="function">
    <text evidence="10">Catalyzes the transfer of pyrophosphate from adenosine triphosphate (ATP) to 6-hydroxymethyl-7,8-dihydropterin, an enzymatic step in folate biosynthesis pathway.</text>
</comment>
<dbReference type="GO" id="GO:0005524">
    <property type="term" value="F:ATP binding"/>
    <property type="evidence" value="ECO:0007669"/>
    <property type="project" value="UniProtKB-KW"/>
</dbReference>
<keyword evidence="9" id="KW-0289">Folate biosynthesis</keyword>
<dbReference type="Gene3D" id="3.30.70.560">
    <property type="entry name" value="7,8-Dihydro-6-hydroxymethylpterin-pyrophosphokinase HPPK"/>
    <property type="match status" value="1"/>
</dbReference>
<dbReference type="HOGENOM" id="CLU_097916_0_0_5"/>
<evidence type="ECO:0000256" key="4">
    <source>
        <dbReference type="ARBA" id="ARBA00016218"/>
    </source>
</evidence>
<dbReference type="Proteomes" id="UP000032611">
    <property type="component" value="Chromosome"/>
</dbReference>
<dbReference type="AlphaFoldDB" id="A0A0D5LRF7"/>
<evidence type="ECO:0000256" key="6">
    <source>
        <dbReference type="ARBA" id="ARBA00022741"/>
    </source>
</evidence>
<dbReference type="Pfam" id="PF01288">
    <property type="entry name" value="HPPK"/>
    <property type="match status" value="1"/>
</dbReference>
<name>A0A0D5LRF7_MAREN</name>
<sequence length="167" mass="18494">MTRVEATLSLGANLGDPKSTMAAALVSLDAVADVRVSTVSRLYRTPPWGPVEQPPFINCCALVATTLAPDALMQLCLDIEKRLKRVRDVRWGPRVIDIDILTYGAEVIDTPLITVPHPRMTERGFVLVPLAEIAPELRVLGRTIRDWLSATDVTGIELLTDDGHWWR</sequence>
<dbReference type="PANTHER" id="PTHR43071">
    <property type="entry name" value="2-AMINO-4-HYDROXY-6-HYDROXYMETHYLDIHYDROPTERIDINE PYROPHOSPHOKINASE"/>
    <property type="match status" value="1"/>
</dbReference>
<dbReference type="STRING" id="1486262.TM49_15165"/>
<evidence type="ECO:0000256" key="11">
    <source>
        <dbReference type="ARBA" id="ARBA00029766"/>
    </source>
</evidence>
<dbReference type="EC" id="2.7.6.3" evidence="3"/>
<reference evidence="14 15" key="1">
    <citation type="journal article" date="2015" name="Genome Announc.">
        <title>Complete genome sequence of Martelella endophytica YC6887, which has antifungal activity associated with a halophyte.</title>
        <authorList>
            <person name="Khan A."/>
            <person name="Khan H."/>
            <person name="Chung E.J."/>
            <person name="Hossain M.T."/>
            <person name="Chung Y.R."/>
        </authorList>
    </citation>
    <scope>NUCLEOTIDE SEQUENCE [LARGE SCALE GENOMIC DNA]</scope>
    <source>
        <strain evidence="14">YC6887</strain>
    </source>
</reference>
<dbReference type="InterPro" id="IPR000550">
    <property type="entry name" value="Hppk"/>
</dbReference>
<dbReference type="CDD" id="cd00483">
    <property type="entry name" value="HPPK"/>
    <property type="match status" value="1"/>
</dbReference>
<evidence type="ECO:0000256" key="3">
    <source>
        <dbReference type="ARBA" id="ARBA00013253"/>
    </source>
</evidence>
<dbReference type="UniPathway" id="UPA00077">
    <property type="reaction ID" value="UER00155"/>
</dbReference>
<dbReference type="NCBIfam" id="TIGR01498">
    <property type="entry name" value="folK"/>
    <property type="match status" value="1"/>
</dbReference>
<comment type="similarity">
    <text evidence="2">Belongs to the HPPK family.</text>
</comment>
<dbReference type="GO" id="GO:0046656">
    <property type="term" value="P:folic acid biosynthetic process"/>
    <property type="evidence" value="ECO:0007669"/>
    <property type="project" value="UniProtKB-KW"/>
</dbReference>
<dbReference type="OrthoDB" id="9808041at2"/>
<dbReference type="GO" id="GO:0003848">
    <property type="term" value="F:2-amino-4-hydroxy-6-hydroxymethyldihydropteridine diphosphokinase activity"/>
    <property type="evidence" value="ECO:0007669"/>
    <property type="project" value="UniProtKB-EC"/>
</dbReference>
<evidence type="ECO:0000256" key="8">
    <source>
        <dbReference type="ARBA" id="ARBA00022840"/>
    </source>
</evidence>
<feature type="domain" description="7,8-dihydro-6-hydroxymethylpterin-pyrophosphokinase" evidence="13">
    <location>
        <begin position="90"/>
        <end position="101"/>
    </location>
</feature>
<keyword evidence="7 14" id="KW-0418">Kinase</keyword>
<keyword evidence="6" id="KW-0547">Nucleotide-binding</keyword>
<proteinExistence type="inferred from homology"/>
<dbReference type="KEGG" id="mey:TM49_15165"/>
<protein>
    <recommendedName>
        <fullName evidence="4">2-amino-4-hydroxy-6-hydroxymethyldihydropteridine pyrophosphokinase</fullName>
        <ecNumber evidence="3">2.7.6.3</ecNumber>
    </recommendedName>
    <alternativeName>
        <fullName evidence="11">6-hydroxymethyl-7,8-dihydropterin pyrophosphokinase</fullName>
    </alternativeName>
    <alternativeName>
        <fullName evidence="12">7,8-dihydro-6-hydroxymethylpterin-pyrophosphokinase</fullName>
    </alternativeName>
</protein>
<evidence type="ECO:0000256" key="1">
    <source>
        <dbReference type="ARBA" id="ARBA00005051"/>
    </source>
</evidence>
<dbReference type="SUPFAM" id="SSF55083">
    <property type="entry name" value="6-hydroxymethyl-7,8-dihydropterin pyrophosphokinase, HPPK"/>
    <property type="match status" value="1"/>
</dbReference>
<accession>A0A0D5LRF7</accession>
<dbReference type="GO" id="GO:0016301">
    <property type="term" value="F:kinase activity"/>
    <property type="evidence" value="ECO:0007669"/>
    <property type="project" value="UniProtKB-KW"/>
</dbReference>
<organism evidence="14 15">
    <name type="scientific">Martelella endophytica</name>
    <dbReference type="NCBI Taxonomy" id="1486262"/>
    <lineage>
        <taxon>Bacteria</taxon>
        <taxon>Pseudomonadati</taxon>
        <taxon>Pseudomonadota</taxon>
        <taxon>Alphaproteobacteria</taxon>
        <taxon>Hyphomicrobiales</taxon>
        <taxon>Aurantimonadaceae</taxon>
        <taxon>Martelella</taxon>
    </lineage>
</organism>
<evidence type="ECO:0000256" key="12">
    <source>
        <dbReference type="ARBA" id="ARBA00033413"/>
    </source>
</evidence>
<dbReference type="GO" id="GO:0046654">
    <property type="term" value="P:tetrahydrofolate biosynthetic process"/>
    <property type="evidence" value="ECO:0007669"/>
    <property type="project" value="UniProtKB-UniPathway"/>
</dbReference>
<dbReference type="InterPro" id="IPR035907">
    <property type="entry name" value="Hppk_sf"/>
</dbReference>
<evidence type="ECO:0000256" key="9">
    <source>
        <dbReference type="ARBA" id="ARBA00022909"/>
    </source>
</evidence>
<keyword evidence="8" id="KW-0067">ATP-binding</keyword>
<dbReference type="PANTHER" id="PTHR43071:SF1">
    <property type="entry name" value="2-AMINO-4-HYDROXY-6-HYDROXYMETHYLDIHYDROPTERIDINE PYROPHOSPHOKINASE"/>
    <property type="match status" value="1"/>
</dbReference>
<keyword evidence="15" id="KW-1185">Reference proteome</keyword>
<dbReference type="PATRIC" id="fig|1486262.3.peg.3134"/>
<evidence type="ECO:0000256" key="5">
    <source>
        <dbReference type="ARBA" id="ARBA00022679"/>
    </source>
</evidence>